<evidence type="ECO:0000259" key="2">
    <source>
        <dbReference type="SMART" id="SM00867"/>
    </source>
</evidence>
<feature type="non-terminal residue" evidence="3">
    <location>
        <position position="196"/>
    </location>
</feature>
<dbReference type="EMBL" id="DRMN01000391">
    <property type="protein sequence ID" value="HFB55463.1"/>
    <property type="molecule type" value="Genomic_DNA"/>
</dbReference>
<protein>
    <submittedName>
        <fullName evidence="3">YceI family protein</fullName>
    </submittedName>
</protein>
<dbReference type="Gene3D" id="2.40.128.110">
    <property type="entry name" value="Lipid/polyisoprenoid-binding, YceI-like"/>
    <property type="match status" value="1"/>
</dbReference>
<dbReference type="Pfam" id="PF04264">
    <property type="entry name" value="YceI"/>
    <property type="match status" value="1"/>
</dbReference>
<evidence type="ECO:0000256" key="1">
    <source>
        <dbReference type="SAM" id="SignalP"/>
    </source>
</evidence>
<name>A0A7C3C5T1_9PROT</name>
<dbReference type="InterPro" id="IPR007372">
    <property type="entry name" value="Lipid/polyisoprenoid-bd_YceI"/>
</dbReference>
<reference evidence="3" key="1">
    <citation type="journal article" date="2020" name="mSystems">
        <title>Genome- and Community-Level Interaction Insights into Carbon Utilization and Element Cycling Functions of Hydrothermarchaeota in Hydrothermal Sediment.</title>
        <authorList>
            <person name="Zhou Z."/>
            <person name="Liu Y."/>
            <person name="Xu W."/>
            <person name="Pan J."/>
            <person name="Luo Z.H."/>
            <person name="Li M."/>
        </authorList>
    </citation>
    <scope>NUCLEOTIDE SEQUENCE [LARGE SCALE GENOMIC DNA]</scope>
    <source>
        <strain evidence="3">HyVt-489</strain>
    </source>
</reference>
<sequence length="196" mass="21535">MRYSVRNIVMVSMLVLGACSGDQAVPPSSAQDAAKVEVEKTGPWNLINGQSSISFITTKKGTVSEVHTFKEFSGSARADGKTSVLIALDSVETNIDIRNERMREHLFETAKYPDVKIGAQIKLDVFSDLALGERRPSKGAFNVEMHGLSKDYEADMWITRLTANKVLVESRAPVFVKAEDFALQGGIDKLQELAKL</sequence>
<comment type="caution">
    <text evidence="3">The sequence shown here is derived from an EMBL/GenBank/DDBJ whole genome shotgun (WGS) entry which is preliminary data.</text>
</comment>
<proteinExistence type="predicted"/>
<dbReference type="SMART" id="SM00867">
    <property type="entry name" value="YceI"/>
    <property type="match status" value="1"/>
</dbReference>
<keyword evidence="1" id="KW-0732">Signal</keyword>
<accession>A0A7C3C5T1</accession>
<feature type="signal peptide" evidence="1">
    <location>
        <begin position="1"/>
        <end position="24"/>
    </location>
</feature>
<dbReference type="AlphaFoldDB" id="A0A7C3C5T1"/>
<dbReference type="SUPFAM" id="SSF101874">
    <property type="entry name" value="YceI-like"/>
    <property type="match status" value="1"/>
</dbReference>
<dbReference type="InterPro" id="IPR027016">
    <property type="entry name" value="UCP029811"/>
</dbReference>
<dbReference type="PROSITE" id="PS51257">
    <property type="entry name" value="PROKAR_LIPOPROTEIN"/>
    <property type="match status" value="1"/>
</dbReference>
<feature type="domain" description="Lipid/polyisoprenoid-binding YceI-like" evidence="2">
    <location>
        <begin position="43"/>
        <end position="194"/>
    </location>
</feature>
<gene>
    <name evidence="3" type="ORF">ENJ46_06015</name>
</gene>
<dbReference type="InterPro" id="IPR036761">
    <property type="entry name" value="TTHA0802/YceI-like_sf"/>
</dbReference>
<organism evidence="3">
    <name type="scientific">Hellea balneolensis</name>
    <dbReference type="NCBI Taxonomy" id="287478"/>
    <lineage>
        <taxon>Bacteria</taxon>
        <taxon>Pseudomonadati</taxon>
        <taxon>Pseudomonadota</taxon>
        <taxon>Alphaproteobacteria</taxon>
        <taxon>Maricaulales</taxon>
        <taxon>Robiginitomaculaceae</taxon>
        <taxon>Hellea</taxon>
    </lineage>
</organism>
<feature type="chain" id="PRO_5028293603" evidence="1">
    <location>
        <begin position="25"/>
        <end position="196"/>
    </location>
</feature>
<evidence type="ECO:0000313" key="3">
    <source>
        <dbReference type="EMBL" id="HFB55463.1"/>
    </source>
</evidence>
<dbReference type="PIRSF" id="PIRSF029811">
    <property type="entry name" value="UCP029811"/>
    <property type="match status" value="1"/>
</dbReference>
<dbReference type="Proteomes" id="UP000886042">
    <property type="component" value="Unassembled WGS sequence"/>
</dbReference>